<dbReference type="Pfam" id="PF00015">
    <property type="entry name" value="MCPsignal"/>
    <property type="match status" value="1"/>
</dbReference>
<feature type="compositionally biased region" description="Low complexity" evidence="4">
    <location>
        <begin position="12"/>
        <end position="31"/>
    </location>
</feature>
<feature type="domain" description="Methyl-accepting transducer" evidence="5">
    <location>
        <begin position="1"/>
        <end position="205"/>
    </location>
</feature>
<dbReference type="AlphaFoldDB" id="A0A2W7MWQ3"/>
<dbReference type="RefSeq" id="WP_111447125.1">
    <property type="nucleotide sequence ID" value="NZ_QKZK01000050.1"/>
</dbReference>
<dbReference type="EMBL" id="QKZK01000050">
    <property type="protein sequence ID" value="PZX10577.1"/>
    <property type="molecule type" value="Genomic_DNA"/>
</dbReference>
<dbReference type="OrthoDB" id="1123498at2"/>
<dbReference type="GO" id="GO:0007165">
    <property type="term" value="P:signal transduction"/>
    <property type="evidence" value="ECO:0007669"/>
    <property type="project" value="UniProtKB-KW"/>
</dbReference>
<comment type="similarity">
    <text evidence="2">Belongs to the methyl-accepting chemotaxis (MCP) protein family.</text>
</comment>
<name>A0A2W7MWQ3_9BACT</name>
<sequence>MSNTALQIAQGASEQASSAEEVSSSVEEMQSTIQQNSENAIQTERTANTAAKGIIDVSDAAQQSLNAIRLIADKIKIINAIAEKTDILAINAAIEAARAGEHGKGFAVVASEVRKLAETSQNAAIEINELSTTSLKQTEGGGRLMVNIIPDIQKTASLVQEIAVTSGEQRVGALQITQAIEQLSQVTQQNSAAAEEMSATSEELASQAESLHKAIAFFKTTNNKNTNVPQAQRKTFINNDVKPKKETVKIKIDADDSGKDYEMY</sequence>
<dbReference type="GO" id="GO:0005886">
    <property type="term" value="C:plasma membrane"/>
    <property type="evidence" value="ECO:0007669"/>
    <property type="project" value="TreeGrafter"/>
</dbReference>
<organism evidence="6 7">
    <name type="scientific">Breznakibacter xylanolyticus</name>
    <dbReference type="NCBI Taxonomy" id="990"/>
    <lineage>
        <taxon>Bacteria</taxon>
        <taxon>Pseudomonadati</taxon>
        <taxon>Bacteroidota</taxon>
        <taxon>Bacteroidia</taxon>
        <taxon>Marinilabiliales</taxon>
        <taxon>Marinilabiliaceae</taxon>
        <taxon>Breznakibacter</taxon>
    </lineage>
</organism>
<evidence type="ECO:0000256" key="1">
    <source>
        <dbReference type="ARBA" id="ARBA00022500"/>
    </source>
</evidence>
<accession>A0A2W7MWQ3</accession>
<evidence type="ECO:0000313" key="7">
    <source>
        <dbReference type="Proteomes" id="UP000249239"/>
    </source>
</evidence>
<evidence type="ECO:0000256" key="2">
    <source>
        <dbReference type="ARBA" id="ARBA00029447"/>
    </source>
</evidence>
<evidence type="ECO:0000256" key="4">
    <source>
        <dbReference type="SAM" id="MobiDB-lite"/>
    </source>
</evidence>
<protein>
    <submittedName>
        <fullName evidence="6">Methyl-accepting chemotaxis protein</fullName>
    </submittedName>
</protein>
<comment type="caution">
    <text evidence="6">The sequence shown here is derived from an EMBL/GenBank/DDBJ whole genome shotgun (WGS) entry which is preliminary data.</text>
</comment>
<dbReference type="InterPro" id="IPR004089">
    <property type="entry name" value="MCPsignal_dom"/>
</dbReference>
<dbReference type="InterPro" id="IPR004090">
    <property type="entry name" value="Chemotax_Me-accpt_rcpt"/>
</dbReference>
<keyword evidence="7" id="KW-1185">Reference proteome</keyword>
<keyword evidence="3" id="KW-0807">Transducer</keyword>
<dbReference type="PANTHER" id="PTHR43531">
    <property type="entry name" value="PROTEIN ICFG"/>
    <property type="match status" value="1"/>
</dbReference>
<dbReference type="SUPFAM" id="SSF58104">
    <property type="entry name" value="Methyl-accepting chemotaxis protein (MCP) signaling domain"/>
    <property type="match status" value="1"/>
</dbReference>
<proteinExistence type="inferred from homology"/>
<evidence type="ECO:0000259" key="5">
    <source>
        <dbReference type="PROSITE" id="PS50111"/>
    </source>
</evidence>
<dbReference type="GO" id="GO:0004888">
    <property type="term" value="F:transmembrane signaling receptor activity"/>
    <property type="evidence" value="ECO:0007669"/>
    <property type="project" value="InterPro"/>
</dbReference>
<dbReference type="InterPro" id="IPR051310">
    <property type="entry name" value="MCP_chemotaxis"/>
</dbReference>
<feature type="region of interest" description="Disordered" evidence="4">
    <location>
        <begin position="1"/>
        <end position="40"/>
    </location>
</feature>
<dbReference type="GO" id="GO:0006935">
    <property type="term" value="P:chemotaxis"/>
    <property type="evidence" value="ECO:0007669"/>
    <property type="project" value="UniProtKB-KW"/>
</dbReference>
<gene>
    <name evidence="6" type="ORF">LX69_03349</name>
</gene>
<dbReference type="PRINTS" id="PR00260">
    <property type="entry name" value="CHEMTRNSDUCR"/>
</dbReference>
<evidence type="ECO:0000313" key="6">
    <source>
        <dbReference type="EMBL" id="PZX10577.1"/>
    </source>
</evidence>
<keyword evidence="1" id="KW-0145">Chemotaxis</keyword>
<reference evidence="6 7" key="1">
    <citation type="submission" date="2018-06" db="EMBL/GenBank/DDBJ databases">
        <title>Genomic Encyclopedia of Archaeal and Bacterial Type Strains, Phase II (KMG-II): from individual species to whole genera.</title>
        <authorList>
            <person name="Goeker M."/>
        </authorList>
    </citation>
    <scope>NUCLEOTIDE SEQUENCE [LARGE SCALE GENOMIC DNA]</scope>
    <source>
        <strain evidence="6 7">DSM 6779</strain>
    </source>
</reference>
<evidence type="ECO:0000256" key="3">
    <source>
        <dbReference type="PROSITE-ProRule" id="PRU00284"/>
    </source>
</evidence>
<dbReference type="SMART" id="SM00283">
    <property type="entry name" value="MA"/>
    <property type="match status" value="1"/>
</dbReference>
<dbReference type="Gene3D" id="1.10.287.950">
    <property type="entry name" value="Methyl-accepting chemotaxis protein"/>
    <property type="match status" value="1"/>
</dbReference>
<dbReference type="PROSITE" id="PS50111">
    <property type="entry name" value="CHEMOTAXIS_TRANSDUC_2"/>
    <property type="match status" value="1"/>
</dbReference>
<dbReference type="PANTHER" id="PTHR43531:SF11">
    <property type="entry name" value="METHYL-ACCEPTING CHEMOTAXIS PROTEIN 3"/>
    <property type="match status" value="1"/>
</dbReference>
<dbReference type="Proteomes" id="UP000249239">
    <property type="component" value="Unassembled WGS sequence"/>
</dbReference>